<keyword evidence="1" id="KW-0812">Transmembrane</keyword>
<name>A0ABS9QC01_9HYPH</name>
<evidence type="ECO:0008006" key="4">
    <source>
        <dbReference type="Google" id="ProtNLM"/>
    </source>
</evidence>
<feature type="transmembrane region" description="Helical" evidence="1">
    <location>
        <begin position="7"/>
        <end position="30"/>
    </location>
</feature>
<dbReference type="RefSeq" id="WP_239363364.1">
    <property type="nucleotide sequence ID" value="NZ_JAKREW010000005.1"/>
</dbReference>
<keyword evidence="1" id="KW-0472">Membrane</keyword>
<organism evidence="2 3">
    <name type="scientific">Mesorhizobium retamae</name>
    <dbReference type="NCBI Taxonomy" id="2912854"/>
    <lineage>
        <taxon>Bacteria</taxon>
        <taxon>Pseudomonadati</taxon>
        <taxon>Pseudomonadota</taxon>
        <taxon>Alphaproteobacteria</taxon>
        <taxon>Hyphomicrobiales</taxon>
        <taxon>Phyllobacteriaceae</taxon>
        <taxon>Mesorhizobium</taxon>
    </lineage>
</organism>
<dbReference type="EMBL" id="JAKREW010000005">
    <property type="protein sequence ID" value="MCG7504950.1"/>
    <property type="molecule type" value="Genomic_DNA"/>
</dbReference>
<evidence type="ECO:0000256" key="1">
    <source>
        <dbReference type="SAM" id="Phobius"/>
    </source>
</evidence>
<gene>
    <name evidence="2" type="ORF">L4923_07940</name>
</gene>
<evidence type="ECO:0000313" key="3">
    <source>
        <dbReference type="Proteomes" id="UP001201701"/>
    </source>
</evidence>
<keyword evidence="1" id="KW-1133">Transmembrane helix</keyword>
<proteinExistence type="predicted"/>
<feature type="transmembrane region" description="Helical" evidence="1">
    <location>
        <begin position="81"/>
        <end position="100"/>
    </location>
</feature>
<dbReference type="Proteomes" id="UP001201701">
    <property type="component" value="Unassembled WGS sequence"/>
</dbReference>
<evidence type="ECO:0000313" key="2">
    <source>
        <dbReference type="EMBL" id="MCG7504950.1"/>
    </source>
</evidence>
<accession>A0ABS9QC01</accession>
<reference evidence="2 3" key="1">
    <citation type="submission" date="2022-02" db="EMBL/GenBank/DDBJ databases">
        <title>Draft genome sequence of Mezorhizobium retamae strain IRAMC:0171 isolated from Retama raetam nodules.</title>
        <authorList>
            <person name="Bengaied R."/>
            <person name="Sbissi I."/>
            <person name="Huber K."/>
            <person name="Ghodbane F."/>
            <person name="Nouioui I."/>
            <person name="Tarhouni M."/>
            <person name="Gtari M."/>
        </authorList>
    </citation>
    <scope>NUCLEOTIDE SEQUENCE [LARGE SCALE GENOMIC DNA]</scope>
    <source>
        <strain evidence="2 3">IRAMC:0171</strain>
    </source>
</reference>
<feature type="transmembrane region" description="Helical" evidence="1">
    <location>
        <begin position="42"/>
        <end position="61"/>
    </location>
</feature>
<keyword evidence="3" id="KW-1185">Reference proteome</keyword>
<comment type="caution">
    <text evidence="2">The sequence shown here is derived from an EMBL/GenBank/DDBJ whole genome shotgun (WGS) entry which is preliminary data.</text>
</comment>
<protein>
    <recommendedName>
        <fullName evidence="4">Major facilitator superfamily (MFS) profile domain-containing protein</fullName>
    </recommendedName>
</protein>
<sequence length="103" mass="10780">MTRRFEIVLGLAFFGLGFGFLAVALWSALAPTPSSGEHLADLVVLSTFGMAAAGAVTGFVMARDVPARQPAQARYGAVRTVFYILGPALIAALVAIILTFPPQ</sequence>